<dbReference type="Proteomes" id="UP001552299">
    <property type="component" value="Unassembled WGS sequence"/>
</dbReference>
<organism evidence="1 2">
    <name type="scientific">Dendrobium thyrsiflorum</name>
    <name type="common">Pinecone-like raceme dendrobium</name>
    <name type="synonym">Orchid</name>
    <dbReference type="NCBI Taxonomy" id="117978"/>
    <lineage>
        <taxon>Eukaryota</taxon>
        <taxon>Viridiplantae</taxon>
        <taxon>Streptophyta</taxon>
        <taxon>Embryophyta</taxon>
        <taxon>Tracheophyta</taxon>
        <taxon>Spermatophyta</taxon>
        <taxon>Magnoliopsida</taxon>
        <taxon>Liliopsida</taxon>
        <taxon>Asparagales</taxon>
        <taxon>Orchidaceae</taxon>
        <taxon>Epidendroideae</taxon>
        <taxon>Malaxideae</taxon>
        <taxon>Dendrobiinae</taxon>
        <taxon>Dendrobium</taxon>
    </lineage>
</organism>
<evidence type="ECO:0000313" key="2">
    <source>
        <dbReference type="Proteomes" id="UP001552299"/>
    </source>
</evidence>
<comment type="caution">
    <text evidence="1">The sequence shown here is derived from an EMBL/GenBank/DDBJ whole genome shotgun (WGS) entry which is preliminary data.</text>
</comment>
<dbReference type="EMBL" id="JANQDX010000007">
    <property type="protein sequence ID" value="KAL0921687.1"/>
    <property type="molecule type" value="Genomic_DNA"/>
</dbReference>
<dbReference type="AlphaFoldDB" id="A0ABD0VGG2"/>
<reference evidence="1 2" key="1">
    <citation type="journal article" date="2024" name="Plant Biotechnol. J.">
        <title>Dendrobium thyrsiflorum genome and its molecular insights into genes involved in important horticultural traits.</title>
        <authorList>
            <person name="Chen B."/>
            <person name="Wang J.Y."/>
            <person name="Zheng P.J."/>
            <person name="Li K.L."/>
            <person name="Liang Y.M."/>
            <person name="Chen X.F."/>
            <person name="Zhang C."/>
            <person name="Zhao X."/>
            <person name="He X."/>
            <person name="Zhang G.Q."/>
            <person name="Liu Z.J."/>
            <person name="Xu Q."/>
        </authorList>
    </citation>
    <scope>NUCLEOTIDE SEQUENCE [LARGE SCALE GENOMIC DNA]</scope>
    <source>
        <strain evidence="1">GZMU011</strain>
    </source>
</reference>
<gene>
    <name evidence="1" type="ORF">M5K25_008785</name>
</gene>
<evidence type="ECO:0000313" key="1">
    <source>
        <dbReference type="EMBL" id="KAL0921687.1"/>
    </source>
</evidence>
<name>A0ABD0VGG2_DENTH</name>
<sequence length="144" mass="15663">MVMGSIPSGCSSVLGLPTAGVSPMGLRSSVFRWLGRPAAAGIELVEEVGEKRAVNVDESGGQYEEGFEDLQETCRDHRSLLASEGISCSQEPNYAYLSVIISVAFCAEIIDAEHFLKILGTENLIINGMRRNLNMRAELLSEQR</sequence>
<proteinExistence type="predicted"/>
<keyword evidence="2" id="KW-1185">Reference proteome</keyword>
<accession>A0ABD0VGG2</accession>
<protein>
    <submittedName>
        <fullName evidence="1">Uncharacterized protein</fullName>
    </submittedName>
</protein>